<dbReference type="Proteomes" id="UP000680750">
    <property type="component" value="Chromosome"/>
</dbReference>
<evidence type="ECO:0008006" key="4">
    <source>
        <dbReference type="Google" id="ProtNLM"/>
    </source>
</evidence>
<dbReference type="EMBL" id="AP023354">
    <property type="protein sequence ID" value="BCJ29181.1"/>
    <property type="molecule type" value="Genomic_DNA"/>
</dbReference>
<gene>
    <name evidence="2" type="ORF">Asera_32890</name>
</gene>
<reference evidence="2" key="1">
    <citation type="submission" date="2020-08" db="EMBL/GenBank/DDBJ databases">
        <title>Whole genome shotgun sequence of Actinocatenispora sera NBRC 101916.</title>
        <authorList>
            <person name="Komaki H."/>
            <person name="Tamura T."/>
        </authorList>
    </citation>
    <scope>NUCLEOTIDE SEQUENCE</scope>
    <source>
        <strain evidence="2">NBRC 101916</strain>
    </source>
</reference>
<evidence type="ECO:0000313" key="2">
    <source>
        <dbReference type="EMBL" id="BCJ29181.1"/>
    </source>
</evidence>
<accession>A0A810L486</accession>
<dbReference type="Gene3D" id="3.30.1390.10">
    <property type="match status" value="3"/>
</dbReference>
<protein>
    <recommendedName>
        <fullName evidence="4">Ribosomal protein L7/L12 C-terminal domain-containing protein</fullName>
    </recommendedName>
</protein>
<dbReference type="KEGG" id="aser:Asera_32890"/>
<dbReference type="AlphaFoldDB" id="A0A810L486"/>
<proteinExistence type="predicted"/>
<evidence type="ECO:0000313" key="3">
    <source>
        <dbReference type="Proteomes" id="UP000680750"/>
    </source>
</evidence>
<name>A0A810L486_9ACTN</name>
<keyword evidence="3" id="KW-1185">Reference proteome</keyword>
<organism evidence="2 3">
    <name type="scientific">Actinocatenispora sera</name>
    <dbReference type="NCBI Taxonomy" id="390989"/>
    <lineage>
        <taxon>Bacteria</taxon>
        <taxon>Bacillati</taxon>
        <taxon>Actinomycetota</taxon>
        <taxon>Actinomycetes</taxon>
        <taxon>Micromonosporales</taxon>
        <taxon>Micromonosporaceae</taxon>
        <taxon>Actinocatenispora</taxon>
    </lineage>
</organism>
<feature type="region of interest" description="Disordered" evidence="1">
    <location>
        <begin position="198"/>
        <end position="220"/>
    </location>
</feature>
<evidence type="ECO:0000256" key="1">
    <source>
        <dbReference type="SAM" id="MobiDB-lite"/>
    </source>
</evidence>
<sequence length="260" mass="27351">MAVGVVILGLLLVVAVRRRRAPVLGDVSRLATTRWPGAPAAGVDQAGPAALPDAGAVPGVAELLGRNDQIGAVKAYRDQTGAGLRESSQAVRRWIVAHRGTADADAVRRLLAQGQTIRAIKLYRQQTGVGLADAKRAVEQIAAGTDLAGAGPAGDPADPAELRRLVRSGRKIQAIMLYRQRTGASLREAKETVERLGATGPLPAQHPDQGLGPDPAQGPDLSEVRQLLHAGRKIEAIKVYRQLTGVGLREAKAAVERGSW</sequence>
<dbReference type="InterPro" id="IPR014719">
    <property type="entry name" value="Ribosomal_bL12_C/ClpS-like"/>
</dbReference>